<dbReference type="Proteomes" id="UP000823854">
    <property type="component" value="Unassembled WGS sequence"/>
</dbReference>
<organism evidence="1 2">
    <name type="scientific">Candidatus Brachybacterium intestinipullorum</name>
    <dbReference type="NCBI Taxonomy" id="2838512"/>
    <lineage>
        <taxon>Bacteria</taxon>
        <taxon>Bacillati</taxon>
        <taxon>Actinomycetota</taxon>
        <taxon>Actinomycetes</taxon>
        <taxon>Micrococcales</taxon>
        <taxon>Dermabacteraceae</taxon>
        <taxon>Brachybacterium</taxon>
    </lineage>
</organism>
<gene>
    <name evidence="1" type="ORF">H9932_14720</name>
</gene>
<accession>A0A9D2Q136</accession>
<evidence type="ECO:0000313" key="1">
    <source>
        <dbReference type="EMBL" id="HJC70912.1"/>
    </source>
</evidence>
<dbReference type="InterPro" id="IPR006311">
    <property type="entry name" value="TAT_signal"/>
</dbReference>
<dbReference type="PROSITE" id="PS51257">
    <property type="entry name" value="PROKAR_LIPOPROTEIN"/>
    <property type="match status" value="1"/>
</dbReference>
<name>A0A9D2Q136_9MICO</name>
<evidence type="ECO:0000313" key="2">
    <source>
        <dbReference type="Proteomes" id="UP000823854"/>
    </source>
</evidence>
<dbReference type="AlphaFoldDB" id="A0A9D2Q136"/>
<reference evidence="1" key="1">
    <citation type="journal article" date="2021" name="PeerJ">
        <title>Extensive microbial diversity within the chicken gut microbiome revealed by metagenomics and culture.</title>
        <authorList>
            <person name="Gilroy R."/>
            <person name="Ravi A."/>
            <person name="Getino M."/>
            <person name="Pursley I."/>
            <person name="Horton D.L."/>
            <person name="Alikhan N.F."/>
            <person name="Baker D."/>
            <person name="Gharbi K."/>
            <person name="Hall N."/>
            <person name="Watson M."/>
            <person name="Adriaenssens E.M."/>
            <person name="Foster-Nyarko E."/>
            <person name="Jarju S."/>
            <person name="Secka A."/>
            <person name="Antonio M."/>
            <person name="Oren A."/>
            <person name="Chaudhuri R.R."/>
            <person name="La Ragione R."/>
            <person name="Hildebrand F."/>
            <person name="Pallen M.J."/>
        </authorList>
    </citation>
    <scope>NUCLEOTIDE SEQUENCE</scope>
    <source>
        <strain evidence="1">CHK130-7132</strain>
    </source>
</reference>
<protein>
    <submittedName>
        <fullName evidence="1">Uncharacterized protein</fullName>
    </submittedName>
</protein>
<dbReference type="EMBL" id="DWWC01000314">
    <property type="protein sequence ID" value="HJC70912.1"/>
    <property type="molecule type" value="Genomic_DNA"/>
</dbReference>
<dbReference type="PROSITE" id="PS51318">
    <property type="entry name" value="TAT"/>
    <property type="match status" value="1"/>
</dbReference>
<proteinExistence type="predicted"/>
<sequence>MVSRRAALGGVVAAAAMVLSGCGRLLRGKDVSAEAQEAAAAVDGVASVELEQKAGATFERLLSGTVSLEAEDRDAGIDVYDEAMRAIITVVHDRIGGDEARTLRVGWILGVLADGTELDVFVLDPETKGEDPRRDQVTAGSLYSRYGLS</sequence>
<comment type="caution">
    <text evidence="1">The sequence shown here is derived from an EMBL/GenBank/DDBJ whole genome shotgun (WGS) entry which is preliminary data.</text>
</comment>
<reference evidence="1" key="2">
    <citation type="submission" date="2021-04" db="EMBL/GenBank/DDBJ databases">
        <authorList>
            <person name="Gilroy R."/>
        </authorList>
    </citation>
    <scope>NUCLEOTIDE SEQUENCE</scope>
    <source>
        <strain evidence="1">CHK130-7132</strain>
    </source>
</reference>